<organism evidence="4 5">
    <name type="scientific">Candidatus Methylacidithermus pantelleriae</name>
    <dbReference type="NCBI Taxonomy" id="2744239"/>
    <lineage>
        <taxon>Bacteria</taxon>
        <taxon>Pseudomonadati</taxon>
        <taxon>Verrucomicrobiota</taxon>
        <taxon>Methylacidiphilae</taxon>
        <taxon>Methylacidiphilales</taxon>
        <taxon>Methylacidiphilaceae</taxon>
        <taxon>Candidatus Methylacidithermus</taxon>
    </lineage>
</organism>
<feature type="region of interest" description="Disordered" evidence="2">
    <location>
        <begin position="27"/>
        <end position="91"/>
    </location>
</feature>
<name>A0A8J2FPS8_9BACT</name>
<gene>
    <name evidence="4" type="ORF">MPNT_80025</name>
</gene>
<feature type="chain" id="PRO_5035197006" evidence="3">
    <location>
        <begin position="31"/>
        <end position="259"/>
    </location>
</feature>
<dbReference type="Proteomes" id="UP000663859">
    <property type="component" value="Unassembled WGS sequence"/>
</dbReference>
<comment type="caution">
    <text evidence="4">The sequence shown here is derived from an EMBL/GenBank/DDBJ whole genome shotgun (WGS) entry which is preliminary data.</text>
</comment>
<feature type="coiled-coil region" evidence="1">
    <location>
        <begin position="179"/>
        <end position="206"/>
    </location>
</feature>
<evidence type="ECO:0000256" key="1">
    <source>
        <dbReference type="SAM" id="Coils"/>
    </source>
</evidence>
<protein>
    <submittedName>
        <fullName evidence="4">Uncharacterized protein</fullName>
    </submittedName>
</protein>
<reference evidence="4" key="1">
    <citation type="submission" date="2021-02" db="EMBL/GenBank/DDBJ databases">
        <authorList>
            <person name="Cremers G."/>
            <person name="Picone N."/>
        </authorList>
    </citation>
    <scope>NUCLEOTIDE SEQUENCE</scope>
    <source>
        <strain evidence="4">PQ17</strain>
    </source>
</reference>
<proteinExistence type="predicted"/>
<dbReference type="EMBL" id="CAJNOB010000070">
    <property type="protein sequence ID" value="CAF0704930.1"/>
    <property type="molecule type" value="Genomic_DNA"/>
</dbReference>
<feature type="compositionally biased region" description="Basic and acidic residues" evidence="2">
    <location>
        <begin position="213"/>
        <end position="224"/>
    </location>
</feature>
<evidence type="ECO:0000256" key="2">
    <source>
        <dbReference type="SAM" id="MobiDB-lite"/>
    </source>
</evidence>
<keyword evidence="3" id="KW-0732">Signal</keyword>
<evidence type="ECO:0000313" key="4">
    <source>
        <dbReference type="EMBL" id="CAF0704930.1"/>
    </source>
</evidence>
<evidence type="ECO:0000256" key="3">
    <source>
        <dbReference type="SAM" id="SignalP"/>
    </source>
</evidence>
<feature type="signal peptide" evidence="3">
    <location>
        <begin position="1"/>
        <end position="30"/>
    </location>
</feature>
<keyword evidence="1" id="KW-0175">Coiled coil</keyword>
<sequence length="259" mass="27508">MKTKPVSEKISLYAIAGTLVLSSLSSPVLGAESETSAPVRTEGHPKDRPVTPSASTKASTKPLSKKEPFSSTRNSQVSVSSEEGSTIRDGNECANTALTRDQASSPSGRDAQGLPNGPIVVDFRTREFLELKRIARELGGNLIITIETRGIAPADLIIPLKNSGLFDVTTQDGRVFVVTSNVEAQKRRLEEEIEALSRRQAALLQNIGVLEKFREGHSPSDGKPENITPAATGSDSPAPREAIPSESSATEEPLAKAAP</sequence>
<accession>A0A8J2FPS8</accession>
<dbReference type="AlphaFoldDB" id="A0A8J2FPS8"/>
<keyword evidence="5" id="KW-1185">Reference proteome</keyword>
<feature type="compositionally biased region" description="Low complexity" evidence="2">
    <location>
        <begin position="70"/>
        <end position="81"/>
    </location>
</feature>
<feature type="region of interest" description="Disordered" evidence="2">
    <location>
        <begin position="213"/>
        <end position="259"/>
    </location>
</feature>
<feature type="compositionally biased region" description="Polar residues" evidence="2">
    <location>
        <begin position="52"/>
        <end position="62"/>
    </location>
</feature>
<dbReference type="RefSeq" id="WP_174582573.1">
    <property type="nucleotide sequence ID" value="NZ_CAJNOB010000070.1"/>
</dbReference>
<evidence type="ECO:0000313" key="5">
    <source>
        <dbReference type="Proteomes" id="UP000663859"/>
    </source>
</evidence>